<comment type="caution">
    <text evidence="2">The sequence shown here is derived from an EMBL/GenBank/DDBJ whole genome shotgun (WGS) entry which is preliminary data.</text>
</comment>
<dbReference type="EMBL" id="JAEKNN010000068">
    <property type="protein sequence ID" value="MBJ7610594.1"/>
    <property type="molecule type" value="Genomic_DNA"/>
</dbReference>
<accession>A0A934KQF6</accession>
<dbReference type="AlphaFoldDB" id="A0A934KQF6"/>
<organism evidence="2 3">
    <name type="scientific">Candidatus Amunia macphersoniae</name>
    <dbReference type="NCBI Taxonomy" id="3127014"/>
    <lineage>
        <taxon>Bacteria</taxon>
        <taxon>Bacillati</taxon>
        <taxon>Candidatus Dormiibacterota</taxon>
        <taxon>Candidatus Dormibacteria</taxon>
        <taxon>Candidatus Aeolococcales</taxon>
        <taxon>Candidatus Aeolococcaceae</taxon>
        <taxon>Candidatus Amunia</taxon>
    </lineage>
</organism>
<evidence type="ECO:0000313" key="2">
    <source>
        <dbReference type="EMBL" id="MBJ7610594.1"/>
    </source>
</evidence>
<proteinExistence type="predicted"/>
<feature type="region of interest" description="Disordered" evidence="1">
    <location>
        <begin position="501"/>
        <end position="523"/>
    </location>
</feature>
<protein>
    <recommendedName>
        <fullName evidence="4">DUF4388 domain-containing protein</fullName>
    </recommendedName>
</protein>
<feature type="region of interest" description="Disordered" evidence="1">
    <location>
        <begin position="106"/>
        <end position="142"/>
    </location>
</feature>
<name>A0A934KQF6_9BACT</name>
<reference evidence="2 3" key="1">
    <citation type="submission" date="2020-10" db="EMBL/GenBank/DDBJ databases">
        <title>Ca. Dormibacterota MAGs.</title>
        <authorList>
            <person name="Montgomery K."/>
        </authorList>
    </citation>
    <scope>NUCLEOTIDE SEQUENCE [LARGE SCALE GENOMIC DNA]</scope>
    <source>
        <strain evidence="2">Mitchell_Peninsula_5</strain>
    </source>
</reference>
<evidence type="ECO:0000313" key="3">
    <source>
        <dbReference type="Proteomes" id="UP000614410"/>
    </source>
</evidence>
<feature type="compositionally biased region" description="Pro residues" evidence="1">
    <location>
        <begin position="115"/>
        <end position="130"/>
    </location>
</feature>
<feature type="region of interest" description="Disordered" evidence="1">
    <location>
        <begin position="437"/>
        <end position="473"/>
    </location>
</feature>
<dbReference type="Proteomes" id="UP000614410">
    <property type="component" value="Unassembled WGS sequence"/>
</dbReference>
<evidence type="ECO:0008006" key="4">
    <source>
        <dbReference type="Google" id="ProtNLM"/>
    </source>
</evidence>
<sequence>MATASQITMMREISAAGDRERTGALDVEWDGAKASLFFIFGHANHVEFETADGRKLVGGDALNAMVQELPNDFHVAPWRRAMVTDDTVRCTAEDLMFLFRRDPSKNATRTLGHQEPPPVVETPPPPPPPDLRLESPAAVGAGAGAPGADVGVVASSTAAAGAAGGADPAGTRVSGADEIPFDLEGFPLLPHGQALFSDAASNVTNLEAAIPHLPDSLILLTCGDRRGAAIVVRGAVTDAVCVGSTGGHLGDDAARELFNTTDGTLAAHRLDDAAVAEALPVLWRSPRACAPVPGQWINPDGFVAGVRAAGYTCALLVSESKEPGVALFNGGDLVAVYTAARPAPLNTLAAVRQLLRASGARATLVGVPASAGREPEIGGTSFPLVMPSALEPWLGAVESPTVDQAPAPEQAPPAEPALAVVEQLPADHAANDGAAAVADHTAPPAPPETAAWGVRGRGRPAEQPAEPEPPAFTFGSIDEGRFGYQPAVFVLPDAVEPSEAATASGVSQAAETEPSAPLATLGAMGDDTEFVPTRVDVDIEGLRTELIGIANVWLGEADAGQVAAVVLAARPGVDDFVSAIKNIASMEIPDHEHAVVRAMAREMHFRAAEVLCGV</sequence>
<evidence type="ECO:0000256" key="1">
    <source>
        <dbReference type="SAM" id="MobiDB-lite"/>
    </source>
</evidence>
<gene>
    <name evidence="2" type="ORF">JF887_14395</name>
</gene>